<dbReference type="InterPro" id="IPR018310">
    <property type="entry name" value="Put_endonuclease_Z1-dom"/>
</dbReference>
<dbReference type="SUPFAM" id="SSF52540">
    <property type="entry name" value="P-loop containing nucleoside triphosphate hydrolases"/>
    <property type="match status" value="1"/>
</dbReference>
<comment type="caution">
    <text evidence="3">The sequence shown here is derived from an EMBL/GenBank/DDBJ whole genome shotgun (WGS) entry which is preliminary data.</text>
</comment>
<dbReference type="RefSeq" id="WP_337717699.1">
    <property type="nucleotide sequence ID" value="NZ_JBBEUB010000010.1"/>
</dbReference>
<dbReference type="Proteomes" id="UP001378956">
    <property type="component" value="Unassembled WGS sequence"/>
</dbReference>
<dbReference type="Pfam" id="PF04851">
    <property type="entry name" value="ResIII"/>
    <property type="match status" value="1"/>
</dbReference>
<reference evidence="3 4" key="1">
    <citation type="submission" date="2024-03" db="EMBL/GenBank/DDBJ databases">
        <title>Sequence of Lycoming College Course Isolates.</title>
        <authorList>
            <person name="Plotts O."/>
            <person name="Newman J."/>
        </authorList>
    </citation>
    <scope>NUCLEOTIDE SEQUENCE [LARGE SCALE GENOMIC DNA]</scope>
    <source>
        <strain evidence="3 4">CJB-3</strain>
    </source>
</reference>
<sequence>MIHFNELKANIRGLFETFKKAMDYDKAMSQAIDMVCSPFSFEQVILPGKAFASINELKDYIRKELDEEVNLIVDDGTHYSLTDNEGHIDWYRPKKANDEIKFRFWNRYRKYLTHIKGWAESSVDKIDTISDEILENIEDPTIPNRSFDRRGLVVGYVQSGKTANFMGIVNKAIDSGYRIVIILAGTQESLRQQTQERIDEEVLGIDTNPEEKQKRIGVSTLPGETYIPIDYFTESNLKPNKSGDFNIRKSRGTPPSSERPILFVIKKNKSILTNLRKYLQHWIDIFDDDLTYKKDNVSQFNNLPLLIIDDEADQASINTKKTVSSDGDELDPTAINYCIREILNLFRQKVYIGFTATPFANIFIRHNIDHRVLGKDLFPSAFIKTLGAPSNYLGPKEVFGLNNDADTGLPIYRGVADSGGQNSILPVRHKADYTLTALPETLKQALKAFIISSAIRWYRGQDTKHNTMLIHCTRYNAIQATLAELVNDEVSIIKLAVLSDDIDILTDMQELYQKDFVLTSIEMDKIIPEWADIIPFIKKTVKKLEQQCRIINGTVGDILDYKTKARTGLWSIAIGGDKLSRGLTLEGLTISYFTRSTSLYDTLMQMGRWFGYRNGFEDLCRIYTTPDLFKWYRHISTAFESLREEFIEMSRLKLTPIDFGLRVEDHPDMMVTSVMKMRAADNMRLNYQGTLIETSTLPASETILKSNFEVAQNFILSLGKPDADFEPRNVWFNIPVLLIQDFLKEYQTYKGLPTVNSVRINQYIDLQRTKVFPEFLEWNVALISLTKSSDLETVPFAGFKIYPYSRSIKDERANSLFIKRMIDPKDEIEDFNTIERKNIENNSLSNIEIRGLAPRKHRPLLMIYVLNITDKAKTENMWFEKQPVGFAISWPASETAVPINYVINSVYAELELSEDD</sequence>
<name>A0ABU8NUI8_9SPHI</name>
<dbReference type="InterPro" id="IPR027417">
    <property type="entry name" value="P-loop_NTPase"/>
</dbReference>
<evidence type="ECO:0000313" key="4">
    <source>
        <dbReference type="Proteomes" id="UP001378956"/>
    </source>
</evidence>
<protein>
    <submittedName>
        <fullName evidence="3">Z1 domain-containing protein</fullName>
    </submittedName>
</protein>
<gene>
    <name evidence="3" type="ORF">WAE58_22065</name>
</gene>
<dbReference type="InterPro" id="IPR006935">
    <property type="entry name" value="Helicase/UvrB_N"/>
</dbReference>
<dbReference type="EMBL" id="JBBEUB010000010">
    <property type="protein sequence ID" value="MEJ2905147.1"/>
    <property type="molecule type" value="Genomic_DNA"/>
</dbReference>
<evidence type="ECO:0000259" key="1">
    <source>
        <dbReference type="Pfam" id="PF04851"/>
    </source>
</evidence>
<evidence type="ECO:0000313" key="3">
    <source>
        <dbReference type="EMBL" id="MEJ2905147.1"/>
    </source>
</evidence>
<feature type="domain" description="Putative endonuclease Z1" evidence="2">
    <location>
        <begin position="442"/>
        <end position="669"/>
    </location>
</feature>
<keyword evidence="4" id="KW-1185">Reference proteome</keyword>
<dbReference type="Pfam" id="PF10593">
    <property type="entry name" value="Z1"/>
    <property type="match status" value="1"/>
</dbReference>
<feature type="domain" description="Helicase/UvrB N-terminal" evidence="1">
    <location>
        <begin position="131"/>
        <end position="359"/>
    </location>
</feature>
<proteinExistence type="predicted"/>
<organism evidence="3 4">
    <name type="scientific">Pedobacter panaciterrae</name>
    <dbReference type="NCBI Taxonomy" id="363849"/>
    <lineage>
        <taxon>Bacteria</taxon>
        <taxon>Pseudomonadati</taxon>
        <taxon>Bacteroidota</taxon>
        <taxon>Sphingobacteriia</taxon>
        <taxon>Sphingobacteriales</taxon>
        <taxon>Sphingobacteriaceae</taxon>
        <taxon>Pedobacter</taxon>
    </lineage>
</organism>
<accession>A0ABU8NUI8</accession>
<evidence type="ECO:0000259" key="2">
    <source>
        <dbReference type="Pfam" id="PF10593"/>
    </source>
</evidence>
<dbReference type="Gene3D" id="3.40.50.300">
    <property type="entry name" value="P-loop containing nucleotide triphosphate hydrolases"/>
    <property type="match status" value="1"/>
</dbReference>